<evidence type="ECO:0000256" key="1">
    <source>
        <dbReference type="ARBA" id="ARBA00022737"/>
    </source>
</evidence>
<dbReference type="EMBL" id="CAJNOQ010038306">
    <property type="protein sequence ID" value="CAF1612063.1"/>
    <property type="molecule type" value="Genomic_DNA"/>
</dbReference>
<dbReference type="PROSITE" id="PS51125">
    <property type="entry name" value="NHL"/>
    <property type="match status" value="1"/>
</dbReference>
<dbReference type="InterPro" id="IPR011042">
    <property type="entry name" value="6-blade_b-propeller_TolB-like"/>
</dbReference>
<dbReference type="PANTHER" id="PTHR24104">
    <property type="entry name" value="E3 UBIQUITIN-PROTEIN LIGASE NHLRC1-RELATED"/>
    <property type="match status" value="1"/>
</dbReference>
<reference evidence="3" key="1">
    <citation type="submission" date="2021-02" db="EMBL/GenBank/DDBJ databases">
        <authorList>
            <person name="Nowell W R."/>
        </authorList>
    </citation>
    <scope>NUCLEOTIDE SEQUENCE</scope>
</reference>
<dbReference type="Proteomes" id="UP000681722">
    <property type="component" value="Unassembled WGS sequence"/>
</dbReference>
<dbReference type="OrthoDB" id="10039644at2759"/>
<protein>
    <recommendedName>
        <fullName evidence="6">NHL repeat containing protein</fullName>
    </recommendedName>
</protein>
<dbReference type="AlphaFoldDB" id="A0A816BKR4"/>
<comment type="caution">
    <text evidence="3">The sequence shown here is derived from an EMBL/GenBank/DDBJ whole genome shotgun (WGS) entry which is preliminary data.</text>
</comment>
<dbReference type="GO" id="GO:0008270">
    <property type="term" value="F:zinc ion binding"/>
    <property type="evidence" value="ECO:0007669"/>
    <property type="project" value="UniProtKB-KW"/>
</dbReference>
<dbReference type="Proteomes" id="UP000663829">
    <property type="component" value="Unassembled WGS sequence"/>
</dbReference>
<dbReference type="PANTHER" id="PTHR24104:SF25">
    <property type="entry name" value="PROTEIN LIN-41"/>
    <property type="match status" value="1"/>
</dbReference>
<evidence type="ECO:0008006" key="6">
    <source>
        <dbReference type="Google" id="ProtNLM"/>
    </source>
</evidence>
<sequence length="158" mass="16560">MKWSVNSTTGTLVAGGNGQGTGTNQLSWGQGIYVDSDLSVYVANNNAHNVIKWLWGASLGTVVAGSSSGAPGSTSTLLKNPCSLILDAYSNLYVVDNNNHRIQMFCPGSTNGTTVAGTGSQGSSATTLNYPCGIAFDSQLNMYVADTSNHRIQKFMKL</sequence>
<evidence type="ECO:0000313" key="5">
    <source>
        <dbReference type="Proteomes" id="UP000663829"/>
    </source>
</evidence>
<name>A0A816BKR4_9BILA</name>
<dbReference type="EMBL" id="CAJOBC010105091">
    <property type="protein sequence ID" value="CAF4495592.1"/>
    <property type="molecule type" value="Genomic_DNA"/>
</dbReference>
<dbReference type="CDD" id="cd05819">
    <property type="entry name" value="NHL"/>
    <property type="match status" value="1"/>
</dbReference>
<evidence type="ECO:0000256" key="2">
    <source>
        <dbReference type="PROSITE-ProRule" id="PRU00504"/>
    </source>
</evidence>
<evidence type="ECO:0000313" key="3">
    <source>
        <dbReference type="EMBL" id="CAF1612063.1"/>
    </source>
</evidence>
<organism evidence="3 5">
    <name type="scientific">Didymodactylos carnosus</name>
    <dbReference type="NCBI Taxonomy" id="1234261"/>
    <lineage>
        <taxon>Eukaryota</taxon>
        <taxon>Metazoa</taxon>
        <taxon>Spiralia</taxon>
        <taxon>Gnathifera</taxon>
        <taxon>Rotifera</taxon>
        <taxon>Eurotatoria</taxon>
        <taxon>Bdelloidea</taxon>
        <taxon>Philodinida</taxon>
        <taxon>Philodinidae</taxon>
        <taxon>Didymodactylos</taxon>
    </lineage>
</organism>
<keyword evidence="1" id="KW-0677">Repeat</keyword>
<dbReference type="Pfam" id="PF01436">
    <property type="entry name" value="NHL"/>
    <property type="match status" value="1"/>
</dbReference>
<dbReference type="Gene3D" id="2.120.10.30">
    <property type="entry name" value="TolB, C-terminal domain"/>
    <property type="match status" value="1"/>
</dbReference>
<keyword evidence="5" id="KW-1185">Reference proteome</keyword>
<proteinExistence type="predicted"/>
<gene>
    <name evidence="3" type="ORF">GPM918_LOCUS43149</name>
    <name evidence="4" type="ORF">SRO942_LOCUS44559</name>
</gene>
<feature type="repeat" description="NHL" evidence="2">
    <location>
        <begin position="119"/>
        <end position="158"/>
    </location>
</feature>
<dbReference type="SUPFAM" id="SSF63829">
    <property type="entry name" value="Calcium-dependent phosphotriesterase"/>
    <property type="match status" value="1"/>
</dbReference>
<dbReference type="InterPro" id="IPR001258">
    <property type="entry name" value="NHL_repeat"/>
</dbReference>
<dbReference type="InterPro" id="IPR050952">
    <property type="entry name" value="TRIM-NHL_E3_ligases"/>
</dbReference>
<evidence type="ECO:0000313" key="4">
    <source>
        <dbReference type="EMBL" id="CAF4495592.1"/>
    </source>
</evidence>
<accession>A0A816BKR4</accession>